<proteinExistence type="predicted"/>
<accession>A0A5A8DI81</accession>
<gene>
    <name evidence="3" type="ORF">FNF28_03877</name>
</gene>
<feature type="compositionally biased region" description="Basic and acidic residues" evidence="2">
    <location>
        <begin position="302"/>
        <end position="316"/>
    </location>
</feature>
<protein>
    <submittedName>
        <fullName evidence="3">Uncharacterized protein</fullName>
    </submittedName>
</protein>
<feature type="coiled-coil region" evidence="1">
    <location>
        <begin position="450"/>
        <end position="512"/>
    </location>
</feature>
<feature type="region of interest" description="Disordered" evidence="2">
    <location>
        <begin position="389"/>
        <end position="445"/>
    </location>
</feature>
<feature type="region of interest" description="Disordered" evidence="2">
    <location>
        <begin position="565"/>
        <end position="588"/>
    </location>
</feature>
<feature type="compositionally biased region" description="Acidic residues" evidence="2">
    <location>
        <begin position="11"/>
        <end position="35"/>
    </location>
</feature>
<feature type="region of interest" description="Disordered" evidence="2">
    <location>
        <begin position="290"/>
        <end position="316"/>
    </location>
</feature>
<dbReference type="EMBL" id="VLTL01000057">
    <property type="protein sequence ID" value="KAA0164337.1"/>
    <property type="molecule type" value="Genomic_DNA"/>
</dbReference>
<comment type="caution">
    <text evidence="3">The sequence shown here is derived from an EMBL/GenBank/DDBJ whole genome shotgun (WGS) entry which is preliminary data.</text>
</comment>
<feature type="region of interest" description="Disordered" evidence="2">
    <location>
        <begin position="249"/>
        <end position="272"/>
    </location>
</feature>
<feature type="region of interest" description="Disordered" evidence="2">
    <location>
        <begin position="159"/>
        <end position="206"/>
    </location>
</feature>
<sequence length="588" mass="61233">MDDWKLQVDGGLDDGLEDGGYDDMDGPDMGPEDEGAAIRARYGVPQPGAGMGWDESAAAELERLSRQNEQLVDRIAGKDVEIERLEQTLLAVQAPPGIDVGRMLDAAGGDAGADVRDAKIVDLAKRNRELARTVGKAKRAIADARRRAAEAEARAAAAEGEASSSVAAGAAAAGPAGQHGGSRTGSPAGGAEEELRRAQAQAKAARARIEGLQHRLDAAQAEAKAARQALAAERIIKLKAKLAELQRNGVSQAGPGGGVSRPRAGQAPAAGVDDQARAVIGAMEGQRQRAAEELSEALEAEQASHADTQRRLDAARARVSSLQREAAQLREGARTLVDKSDVDDKLVAALRAERVSLQQQLSQGQARRLDAQEKLIRDLRAQLREAKAAAGAALPPGVPGRATNGVAAPASRAGLPRPESAASSSAAAGSGGDAGGSSGGRPGSASVRALASLEVRVAAAEEAAAVEREAAAALRESRDRAEERCRLLERQADQYVAKFSAMERRCRELEARVGAAPPVTDAVSLAAQLATSENERRALRGNSASAIAARDAEVARLREQCDALLARHRRGDAPADGGKRSTKEHERD</sequence>
<feature type="coiled-coil region" evidence="1">
    <location>
        <begin position="54"/>
        <end position="88"/>
    </location>
</feature>
<dbReference type="InterPro" id="IPR038929">
    <property type="entry name" value="CCDC13"/>
</dbReference>
<feature type="compositionally biased region" description="Low complexity" evidence="2">
    <location>
        <begin position="159"/>
        <end position="176"/>
    </location>
</feature>
<dbReference type="Proteomes" id="UP000324907">
    <property type="component" value="Unassembled WGS sequence"/>
</dbReference>
<dbReference type="PANTHER" id="PTHR31935:SF1">
    <property type="entry name" value="COILED-COIL DOMAIN-CONTAINING PROTEIN 13"/>
    <property type="match status" value="1"/>
</dbReference>
<feature type="region of interest" description="Disordered" evidence="2">
    <location>
        <begin position="1"/>
        <end position="53"/>
    </location>
</feature>
<feature type="compositionally biased region" description="Low complexity" evidence="2">
    <location>
        <begin position="389"/>
        <end position="402"/>
    </location>
</feature>
<evidence type="ECO:0000313" key="3">
    <source>
        <dbReference type="EMBL" id="KAA0164337.1"/>
    </source>
</evidence>
<feature type="compositionally biased region" description="Basic and acidic residues" evidence="2">
    <location>
        <begin position="571"/>
        <end position="588"/>
    </location>
</feature>
<feature type="compositionally biased region" description="Gly residues" evidence="2">
    <location>
        <begin position="429"/>
        <end position="442"/>
    </location>
</feature>
<name>A0A5A8DI81_CAFRO</name>
<evidence type="ECO:0000256" key="2">
    <source>
        <dbReference type="SAM" id="MobiDB-lite"/>
    </source>
</evidence>
<dbReference type="PANTHER" id="PTHR31935">
    <property type="entry name" value="COILED-COIL DOMAIN-CONTAINING PROTEIN 13"/>
    <property type="match status" value="1"/>
</dbReference>
<evidence type="ECO:0000256" key="1">
    <source>
        <dbReference type="SAM" id="Coils"/>
    </source>
</evidence>
<reference evidence="3 4" key="1">
    <citation type="submission" date="2019-07" db="EMBL/GenBank/DDBJ databases">
        <title>Genomes of Cafeteria roenbergensis.</title>
        <authorList>
            <person name="Fischer M.G."/>
            <person name="Hackl T."/>
            <person name="Roman M."/>
        </authorList>
    </citation>
    <scope>NUCLEOTIDE SEQUENCE [LARGE SCALE GENOMIC DNA]</scope>
    <source>
        <strain evidence="3 4">RCC970-E3</strain>
    </source>
</reference>
<evidence type="ECO:0000313" key="4">
    <source>
        <dbReference type="Proteomes" id="UP000324907"/>
    </source>
</evidence>
<keyword evidence="1" id="KW-0175">Coiled coil</keyword>
<dbReference type="AlphaFoldDB" id="A0A5A8DI81"/>
<organism evidence="3 4">
    <name type="scientific">Cafeteria roenbergensis</name>
    <name type="common">Marine flagellate</name>
    <dbReference type="NCBI Taxonomy" id="33653"/>
    <lineage>
        <taxon>Eukaryota</taxon>
        <taxon>Sar</taxon>
        <taxon>Stramenopiles</taxon>
        <taxon>Bigyra</taxon>
        <taxon>Opalozoa</taxon>
        <taxon>Bicosoecida</taxon>
        <taxon>Cafeteriaceae</taxon>
        <taxon>Cafeteria</taxon>
    </lineage>
</organism>